<evidence type="ECO:0000313" key="3">
    <source>
        <dbReference type="Proteomes" id="UP001189429"/>
    </source>
</evidence>
<dbReference type="EMBL" id="CAUYUJ010002546">
    <property type="protein sequence ID" value="CAK0801260.1"/>
    <property type="molecule type" value="Genomic_DNA"/>
</dbReference>
<proteinExistence type="predicted"/>
<evidence type="ECO:0000256" key="1">
    <source>
        <dbReference type="SAM" id="MobiDB-lite"/>
    </source>
</evidence>
<keyword evidence="3" id="KW-1185">Reference proteome</keyword>
<accession>A0ABN9Q9X1</accession>
<feature type="compositionally biased region" description="Basic residues" evidence="1">
    <location>
        <begin position="148"/>
        <end position="164"/>
    </location>
</feature>
<comment type="caution">
    <text evidence="2">The sequence shown here is derived from an EMBL/GenBank/DDBJ whole genome shotgun (WGS) entry which is preliminary data.</text>
</comment>
<feature type="non-terminal residue" evidence="2">
    <location>
        <position position="164"/>
    </location>
</feature>
<feature type="region of interest" description="Disordered" evidence="1">
    <location>
        <begin position="128"/>
        <end position="164"/>
    </location>
</feature>
<reference evidence="2" key="1">
    <citation type="submission" date="2023-10" db="EMBL/GenBank/DDBJ databases">
        <authorList>
            <person name="Chen Y."/>
            <person name="Shah S."/>
            <person name="Dougan E. K."/>
            <person name="Thang M."/>
            <person name="Chan C."/>
        </authorList>
    </citation>
    <scope>NUCLEOTIDE SEQUENCE [LARGE SCALE GENOMIC DNA]</scope>
</reference>
<organism evidence="2 3">
    <name type="scientific">Prorocentrum cordatum</name>
    <dbReference type="NCBI Taxonomy" id="2364126"/>
    <lineage>
        <taxon>Eukaryota</taxon>
        <taxon>Sar</taxon>
        <taxon>Alveolata</taxon>
        <taxon>Dinophyceae</taxon>
        <taxon>Prorocentrales</taxon>
        <taxon>Prorocentraceae</taxon>
        <taxon>Prorocentrum</taxon>
    </lineage>
</organism>
<dbReference type="Proteomes" id="UP001189429">
    <property type="component" value="Unassembled WGS sequence"/>
</dbReference>
<evidence type="ECO:0008006" key="4">
    <source>
        <dbReference type="Google" id="ProtNLM"/>
    </source>
</evidence>
<feature type="region of interest" description="Disordered" evidence="1">
    <location>
        <begin position="88"/>
        <end position="109"/>
    </location>
</feature>
<sequence length="164" mass="16889">MDACATSRAVSGSDEVHLALAEQLFDSIRHPSDVDGALPGAPADGGDRGARISTSDLARVIRACADTMEGETGVCIAVDDLGVPLAPCGAVPDDSQPDQRSVGPSSWRPCARCRASSAAARSAWACGRSCASCPRPPRLPASGSSSRPRLRSRGPPARRPRAEA</sequence>
<name>A0ABN9Q9X1_9DINO</name>
<protein>
    <recommendedName>
        <fullName evidence="4">Late endosomal/lysosomal adaptor and MAPK and MTOR activator 5</fullName>
    </recommendedName>
</protein>
<evidence type="ECO:0000313" key="2">
    <source>
        <dbReference type="EMBL" id="CAK0801260.1"/>
    </source>
</evidence>
<gene>
    <name evidence="2" type="ORF">PCOR1329_LOCUS9185</name>
</gene>